<sequence>MKAIEITTKTQLEQALTLRTTVFVHEQNVPAEVEIDAYDTLGEGTTHILVLNSDEAVGTGRFRMKNGAGKVERVCVAKSARGQGVGNIIMETIEQLARDKGYNTLKLHAQMHAKPFYEKLGYVATSEEFIEENIPHIEMTKELH</sequence>
<name>A0A1C0YUC6_9BACL</name>
<gene>
    <name evidence="2" type="ORF">A6K76_01570</name>
</gene>
<evidence type="ECO:0000313" key="2">
    <source>
        <dbReference type="EMBL" id="OCS90765.1"/>
    </source>
</evidence>
<feature type="domain" description="N-acetyltransferase" evidence="1">
    <location>
        <begin position="2"/>
        <end position="144"/>
    </location>
</feature>
<dbReference type="SUPFAM" id="SSF55729">
    <property type="entry name" value="Acyl-CoA N-acyltransferases (Nat)"/>
    <property type="match status" value="1"/>
</dbReference>
<organism evidence="2 3">
    <name type="scientific">Caryophanon latum</name>
    <dbReference type="NCBI Taxonomy" id="33977"/>
    <lineage>
        <taxon>Bacteria</taxon>
        <taxon>Bacillati</taxon>
        <taxon>Bacillota</taxon>
        <taxon>Bacilli</taxon>
        <taxon>Bacillales</taxon>
        <taxon>Caryophanaceae</taxon>
        <taxon>Caryophanon</taxon>
    </lineage>
</organism>
<dbReference type="PANTHER" id="PTHR13355:SF11">
    <property type="entry name" value="GLUCOSAMINE 6-PHOSPHATE N-ACETYLTRANSFERASE"/>
    <property type="match status" value="1"/>
</dbReference>
<proteinExistence type="predicted"/>
<dbReference type="OrthoDB" id="9796171at2"/>
<comment type="caution">
    <text evidence="2">The sequence shown here is derived from an EMBL/GenBank/DDBJ whole genome shotgun (WGS) entry which is preliminary data.</text>
</comment>
<dbReference type="Gene3D" id="3.40.630.30">
    <property type="match status" value="1"/>
</dbReference>
<keyword evidence="3" id="KW-1185">Reference proteome</keyword>
<dbReference type="PANTHER" id="PTHR13355">
    <property type="entry name" value="GLUCOSAMINE 6-PHOSPHATE N-ACETYLTRANSFERASE"/>
    <property type="match status" value="1"/>
</dbReference>
<accession>A0A1C0YUC6</accession>
<protein>
    <recommendedName>
        <fullName evidence="1">N-acetyltransferase domain-containing protein</fullName>
    </recommendedName>
</protein>
<reference evidence="2 3" key="1">
    <citation type="submission" date="2016-07" db="EMBL/GenBank/DDBJ databases">
        <title>Caryophanon latum genome sequencing.</title>
        <authorList>
            <person name="Verma A."/>
            <person name="Pal Y."/>
            <person name="Krishnamurthi S."/>
        </authorList>
    </citation>
    <scope>NUCLEOTIDE SEQUENCE [LARGE SCALE GENOMIC DNA]</scope>
    <source>
        <strain evidence="2 3">DSM 14151</strain>
    </source>
</reference>
<dbReference type="InterPro" id="IPR039143">
    <property type="entry name" value="GNPNAT1-like"/>
</dbReference>
<dbReference type="Pfam" id="PF13673">
    <property type="entry name" value="Acetyltransf_10"/>
    <property type="match status" value="1"/>
</dbReference>
<evidence type="ECO:0000313" key="3">
    <source>
        <dbReference type="Proteomes" id="UP000093482"/>
    </source>
</evidence>
<dbReference type="CDD" id="cd04301">
    <property type="entry name" value="NAT_SF"/>
    <property type="match status" value="1"/>
</dbReference>
<dbReference type="EMBL" id="MATO01000034">
    <property type="protein sequence ID" value="OCS90765.1"/>
    <property type="molecule type" value="Genomic_DNA"/>
</dbReference>
<dbReference type="AlphaFoldDB" id="A0A1C0YUC6"/>
<evidence type="ECO:0000259" key="1">
    <source>
        <dbReference type="PROSITE" id="PS51186"/>
    </source>
</evidence>
<dbReference type="RefSeq" id="WP_066464150.1">
    <property type="nucleotide sequence ID" value="NZ_MATO01000034.1"/>
</dbReference>
<dbReference type="Proteomes" id="UP000093482">
    <property type="component" value="Unassembled WGS sequence"/>
</dbReference>
<dbReference type="InterPro" id="IPR016181">
    <property type="entry name" value="Acyl_CoA_acyltransferase"/>
</dbReference>
<dbReference type="GO" id="GO:0004343">
    <property type="term" value="F:glucosamine 6-phosphate N-acetyltransferase activity"/>
    <property type="evidence" value="ECO:0007669"/>
    <property type="project" value="TreeGrafter"/>
</dbReference>
<dbReference type="InterPro" id="IPR000182">
    <property type="entry name" value="GNAT_dom"/>
</dbReference>
<dbReference type="PROSITE" id="PS51186">
    <property type="entry name" value="GNAT"/>
    <property type="match status" value="1"/>
</dbReference>